<evidence type="ECO:0000313" key="2">
    <source>
        <dbReference type="EMBL" id="OHT46415.1"/>
    </source>
</evidence>
<dbReference type="Proteomes" id="UP000198319">
    <property type="component" value="Unassembled WGS sequence"/>
</dbReference>
<sequence length="227" mass="25442">MKTYATLLLIMVPVFSFNSFGQHSAPTPAAIENATLLLDGTPKDGLVIVGYYVEETVNMAFGKRITQYEVPKISMIDTYNLGPNNTRTVTPIYGKAKVKIAEENLQPKTVSKTITNVINPVKVAVIAPTKPQKYINVDVVTTYEKVIDKGYKTPEMLAKVADRAYFEGDLVTAAKYYGQLIEMNADLEAMYYYRYAQSLKEINQIEKANEIMKLFEIKNSASKVARK</sequence>
<dbReference type="AlphaFoldDB" id="A0A1S1JAE1"/>
<evidence type="ECO:0000313" key="3">
    <source>
        <dbReference type="EMBL" id="OXB22377.1"/>
    </source>
</evidence>
<reference evidence="3 5" key="3">
    <citation type="submission" date="2016-11" db="EMBL/GenBank/DDBJ databases">
        <title>Whole genomes of Flavobacteriaceae.</title>
        <authorList>
            <person name="Stine C."/>
            <person name="Li C."/>
            <person name="Tadesse D."/>
        </authorList>
    </citation>
    <scope>NUCLEOTIDE SEQUENCE [LARGE SCALE GENOMIC DNA]</scope>
    <source>
        <strain evidence="3 5">ATCC BAA-2541</strain>
    </source>
</reference>
<dbReference type="SUPFAM" id="SSF48452">
    <property type="entry name" value="TPR-like"/>
    <property type="match status" value="1"/>
</dbReference>
<evidence type="ECO:0000313" key="4">
    <source>
        <dbReference type="Proteomes" id="UP000180252"/>
    </source>
</evidence>
<feature type="signal peptide" evidence="1">
    <location>
        <begin position="1"/>
        <end position="24"/>
    </location>
</feature>
<reference evidence="4" key="2">
    <citation type="submission" date="2016-09" db="EMBL/GenBank/DDBJ databases">
        <authorList>
            <person name="Chen S."/>
            <person name="Walker E."/>
        </authorList>
    </citation>
    <scope>NUCLEOTIDE SEQUENCE [LARGE SCALE GENOMIC DNA]</scope>
    <source>
        <strain evidence="4">MSU</strain>
    </source>
</reference>
<dbReference type="STRING" id="1278819.BHE19_02605"/>
<dbReference type="RefSeq" id="WP_017496936.1">
    <property type="nucleotide sequence ID" value="NZ_MIKE01000011.1"/>
</dbReference>
<comment type="caution">
    <text evidence="2">The sequence shown here is derived from an EMBL/GenBank/DDBJ whole genome shotgun (WGS) entry which is preliminary data.</text>
</comment>
<gene>
    <name evidence="3" type="ORF">B0A71_02650</name>
    <name evidence="2" type="ORF">BHE19_02605</name>
</gene>
<keyword evidence="1" id="KW-0732">Signal</keyword>
<protein>
    <recommendedName>
        <fullName evidence="6">Tetratricopeptide repeat protein</fullName>
    </recommendedName>
</protein>
<accession>A0A1S1JAE1</accession>
<proteinExistence type="predicted"/>
<organism evidence="2 4">
    <name type="scientific">Flavobacterium tructae</name>
    <dbReference type="NCBI Taxonomy" id="1114873"/>
    <lineage>
        <taxon>Bacteria</taxon>
        <taxon>Pseudomonadati</taxon>
        <taxon>Bacteroidota</taxon>
        <taxon>Flavobacteriia</taxon>
        <taxon>Flavobacteriales</taxon>
        <taxon>Flavobacteriaceae</taxon>
        <taxon>Flavobacterium</taxon>
    </lineage>
</organism>
<evidence type="ECO:0000313" key="5">
    <source>
        <dbReference type="Proteomes" id="UP000198319"/>
    </source>
</evidence>
<dbReference type="EMBL" id="MUHG01000002">
    <property type="protein sequence ID" value="OXB22377.1"/>
    <property type="molecule type" value="Genomic_DNA"/>
</dbReference>
<name>A0A1S1JAE1_9FLAO</name>
<dbReference type="Proteomes" id="UP000180252">
    <property type="component" value="Unassembled WGS sequence"/>
</dbReference>
<evidence type="ECO:0000256" key="1">
    <source>
        <dbReference type="SAM" id="SignalP"/>
    </source>
</evidence>
<dbReference type="EMBL" id="MIKE01000011">
    <property type="protein sequence ID" value="OHT46415.1"/>
    <property type="molecule type" value="Genomic_DNA"/>
</dbReference>
<reference evidence="2" key="1">
    <citation type="submission" date="2016-09" db="EMBL/GenBank/DDBJ databases">
        <authorList>
            <person name="Capua I."/>
            <person name="De Benedictis P."/>
            <person name="Joannis T."/>
            <person name="Lombin L.H."/>
            <person name="Cattoli G."/>
        </authorList>
    </citation>
    <scope>NUCLEOTIDE SEQUENCE [LARGE SCALE GENOMIC DNA]</scope>
    <source>
        <strain evidence="2">MSU</strain>
    </source>
</reference>
<feature type="chain" id="PRO_5010258425" description="Tetratricopeptide repeat protein" evidence="1">
    <location>
        <begin position="25"/>
        <end position="227"/>
    </location>
</feature>
<dbReference type="OrthoDB" id="1324191at2"/>
<evidence type="ECO:0008006" key="6">
    <source>
        <dbReference type="Google" id="ProtNLM"/>
    </source>
</evidence>
<dbReference type="InterPro" id="IPR011990">
    <property type="entry name" value="TPR-like_helical_dom_sf"/>
</dbReference>
<keyword evidence="5" id="KW-1185">Reference proteome</keyword>